<dbReference type="EMBL" id="QRYP01000002">
    <property type="protein sequence ID" value="RGV00706.1"/>
    <property type="molecule type" value="Genomic_DNA"/>
</dbReference>
<comment type="caution">
    <text evidence="1">The sequence shown here is derived from an EMBL/GenBank/DDBJ whole genome shotgun (WGS) entry which is preliminary data.</text>
</comment>
<reference evidence="1 2" key="1">
    <citation type="submission" date="2018-08" db="EMBL/GenBank/DDBJ databases">
        <title>A genome reference for cultivated species of the human gut microbiota.</title>
        <authorList>
            <person name="Zou Y."/>
            <person name="Xue W."/>
            <person name="Luo G."/>
        </authorList>
    </citation>
    <scope>NUCLEOTIDE SEQUENCE [LARGE SCALE GENOMIC DNA]</scope>
    <source>
        <strain evidence="1 2">AF15-25</strain>
    </source>
</reference>
<accession>A0AA92W4P0</accession>
<organism evidence="1 2">
    <name type="scientific">Segatella copri</name>
    <dbReference type="NCBI Taxonomy" id="165179"/>
    <lineage>
        <taxon>Bacteria</taxon>
        <taxon>Pseudomonadati</taxon>
        <taxon>Bacteroidota</taxon>
        <taxon>Bacteroidia</taxon>
        <taxon>Bacteroidales</taxon>
        <taxon>Prevotellaceae</taxon>
        <taxon>Segatella</taxon>
    </lineage>
</organism>
<evidence type="ECO:0000313" key="1">
    <source>
        <dbReference type="EMBL" id="RGV00706.1"/>
    </source>
</evidence>
<gene>
    <name evidence="1" type="ORF">DWW35_01475</name>
</gene>
<dbReference type="AlphaFoldDB" id="A0AA92W4P0"/>
<protein>
    <submittedName>
        <fullName evidence="1">Uncharacterized protein</fullName>
    </submittedName>
</protein>
<dbReference type="Proteomes" id="UP000285236">
    <property type="component" value="Unassembled WGS sequence"/>
</dbReference>
<evidence type="ECO:0000313" key="2">
    <source>
        <dbReference type="Proteomes" id="UP000285236"/>
    </source>
</evidence>
<name>A0AA92W4P0_9BACT</name>
<sequence length="112" mass="13104">MCVTIVTHTIHQYLRIMIDEEYKENVEYILSTILPKLQEIQREVLKNQSRLSLDVSVSNKNGEGYISCFACVMNDMGEITDTCFPRFICVCSKEEIDERLNELKEFIKKYLA</sequence>
<proteinExistence type="predicted"/>